<dbReference type="GO" id="GO:0043565">
    <property type="term" value="F:sequence-specific DNA binding"/>
    <property type="evidence" value="ECO:0007669"/>
    <property type="project" value="InterPro"/>
</dbReference>
<dbReference type="InterPro" id="IPR008920">
    <property type="entry name" value="TF_FadR/GntR_C"/>
</dbReference>
<evidence type="ECO:0000313" key="8">
    <source>
        <dbReference type="Proteomes" id="UP000193964"/>
    </source>
</evidence>
<reference evidence="6 8" key="2">
    <citation type="submission" date="2016-01" db="EMBL/GenBank/DDBJ databases">
        <title>The new phylogeny of the genus Mycobacterium.</title>
        <authorList>
            <person name="Tarcisio F."/>
            <person name="Conor M."/>
            <person name="Antonella G."/>
            <person name="Elisabetta G."/>
            <person name="Giulia F.S."/>
            <person name="Sara T."/>
            <person name="Anna F."/>
            <person name="Clotilde B."/>
            <person name="Roberto B."/>
            <person name="Veronica D.S."/>
            <person name="Fabio R."/>
            <person name="Monica P."/>
            <person name="Olivier J."/>
            <person name="Enrico T."/>
            <person name="Nicola S."/>
        </authorList>
    </citation>
    <scope>NUCLEOTIDE SEQUENCE [LARGE SCALE GENOMIC DNA]</scope>
    <source>
        <strain evidence="6 8">ATCC 700010</strain>
    </source>
</reference>
<dbReference type="RefSeq" id="WP_067843252.1">
    <property type="nucleotide sequence ID" value="NZ_JACKUA010000032.1"/>
</dbReference>
<accession>A0A132PVQ3</accession>
<dbReference type="Gene3D" id="1.20.120.530">
    <property type="entry name" value="GntR ligand-binding domain-like"/>
    <property type="match status" value="1"/>
</dbReference>
<keyword evidence="7" id="KW-1185">Reference proteome</keyword>
<keyword evidence="2" id="KW-0238">DNA-binding</keyword>
<dbReference type="PANTHER" id="PTHR43537:SF24">
    <property type="entry name" value="GLUCONATE OPERON TRANSCRIPTIONAL REPRESSOR"/>
    <property type="match status" value="1"/>
</dbReference>
<dbReference type="GO" id="GO:0003700">
    <property type="term" value="F:DNA-binding transcription factor activity"/>
    <property type="evidence" value="ECO:0007669"/>
    <property type="project" value="InterPro"/>
</dbReference>
<dbReference type="InterPro" id="IPR036388">
    <property type="entry name" value="WH-like_DNA-bd_sf"/>
</dbReference>
<protein>
    <submittedName>
        <fullName evidence="5">GntR family transcriptional regulator</fullName>
    </submittedName>
</protein>
<feature type="domain" description="HTH gntR-type" evidence="4">
    <location>
        <begin position="18"/>
        <end position="85"/>
    </location>
</feature>
<dbReference type="PATRIC" id="fig|59750.3.peg.494"/>
<gene>
    <name evidence="5" type="ORF">AFM11_02410</name>
    <name evidence="6" type="ORF">AWC31_35190</name>
</gene>
<dbReference type="InterPro" id="IPR000485">
    <property type="entry name" value="AsnC-type_HTH_dom"/>
</dbReference>
<dbReference type="InterPro" id="IPR036390">
    <property type="entry name" value="WH_DNA-bd_sf"/>
</dbReference>
<dbReference type="SMART" id="SM00895">
    <property type="entry name" value="FCD"/>
    <property type="match status" value="1"/>
</dbReference>
<dbReference type="PRINTS" id="PR00035">
    <property type="entry name" value="HTHGNTR"/>
</dbReference>
<keyword evidence="3" id="KW-0804">Transcription</keyword>
<dbReference type="Proteomes" id="UP000193964">
    <property type="component" value="Unassembled WGS sequence"/>
</dbReference>
<dbReference type="PROSITE" id="PS50949">
    <property type="entry name" value="HTH_GNTR"/>
    <property type="match status" value="1"/>
</dbReference>
<dbReference type="OrthoDB" id="8680240at2"/>
<dbReference type="InterPro" id="IPR000524">
    <property type="entry name" value="Tscrpt_reg_HTH_GntR"/>
</dbReference>
<organism evidence="5 7">
    <name type="scientific">Mycolicibacterium wolinskyi</name>
    <dbReference type="NCBI Taxonomy" id="59750"/>
    <lineage>
        <taxon>Bacteria</taxon>
        <taxon>Bacillati</taxon>
        <taxon>Actinomycetota</taxon>
        <taxon>Actinomycetes</taxon>
        <taxon>Mycobacteriales</taxon>
        <taxon>Mycobacteriaceae</taxon>
        <taxon>Mycolicibacterium</taxon>
    </lineage>
</organism>
<evidence type="ECO:0000313" key="7">
    <source>
        <dbReference type="Proteomes" id="UP000070612"/>
    </source>
</evidence>
<proteinExistence type="predicted"/>
<dbReference type="Proteomes" id="UP000070612">
    <property type="component" value="Unassembled WGS sequence"/>
</dbReference>
<evidence type="ECO:0000256" key="1">
    <source>
        <dbReference type="ARBA" id="ARBA00023015"/>
    </source>
</evidence>
<dbReference type="EMBL" id="LQQA01000030">
    <property type="protein sequence ID" value="ORX11890.1"/>
    <property type="molecule type" value="Genomic_DNA"/>
</dbReference>
<evidence type="ECO:0000259" key="4">
    <source>
        <dbReference type="PROSITE" id="PS50949"/>
    </source>
</evidence>
<evidence type="ECO:0000256" key="3">
    <source>
        <dbReference type="ARBA" id="ARBA00023163"/>
    </source>
</evidence>
<dbReference type="Pfam" id="PF00392">
    <property type="entry name" value="GntR"/>
    <property type="match status" value="1"/>
</dbReference>
<dbReference type="PANTHER" id="PTHR43537">
    <property type="entry name" value="TRANSCRIPTIONAL REGULATOR, GNTR FAMILY"/>
    <property type="match status" value="1"/>
</dbReference>
<evidence type="ECO:0000313" key="5">
    <source>
        <dbReference type="EMBL" id="KWX26112.1"/>
    </source>
</evidence>
<dbReference type="InterPro" id="IPR011711">
    <property type="entry name" value="GntR_C"/>
</dbReference>
<dbReference type="AlphaFoldDB" id="A0A132PVQ3"/>
<dbReference type="SUPFAM" id="SSF48008">
    <property type="entry name" value="GntR ligand-binding domain-like"/>
    <property type="match status" value="1"/>
</dbReference>
<dbReference type="PRINTS" id="PR00033">
    <property type="entry name" value="HTHASNC"/>
</dbReference>
<evidence type="ECO:0000313" key="6">
    <source>
        <dbReference type="EMBL" id="ORX11890.1"/>
    </source>
</evidence>
<keyword evidence="1" id="KW-0805">Transcription regulation</keyword>
<dbReference type="Pfam" id="PF07729">
    <property type="entry name" value="FCD"/>
    <property type="match status" value="1"/>
</dbReference>
<evidence type="ECO:0000256" key="2">
    <source>
        <dbReference type="ARBA" id="ARBA00023125"/>
    </source>
</evidence>
<name>A0A132PVQ3_9MYCO</name>
<dbReference type="Gene3D" id="1.10.10.10">
    <property type="entry name" value="Winged helix-like DNA-binding domain superfamily/Winged helix DNA-binding domain"/>
    <property type="match status" value="1"/>
</dbReference>
<sequence>MSPLDSAATITTPTGEPLSVRERVYRYLRQQITTGEYGGGIRLTEEEIAEDLGVSRTPIREALQRLTSEGLVERVRRGQLIVVEVDATARAELHELRVAFDQVAAKLITAKSAEVDWDSLYGMLTPLEAALHEYGVSSPQYAMAHLEFHMAINRAAFCPITSSFLERQAFLYPTDDYVQQSGHEPISQHRTLLDDLAGGDLERAATAMRVHALRGHGNTTLS</sequence>
<dbReference type="SMART" id="SM00345">
    <property type="entry name" value="HTH_GNTR"/>
    <property type="match status" value="1"/>
</dbReference>
<dbReference type="EMBL" id="LGTW01000001">
    <property type="protein sequence ID" value="KWX26112.1"/>
    <property type="molecule type" value="Genomic_DNA"/>
</dbReference>
<dbReference type="SUPFAM" id="SSF46785">
    <property type="entry name" value="Winged helix' DNA-binding domain"/>
    <property type="match status" value="1"/>
</dbReference>
<dbReference type="STRING" id="59750.AWC31_35190"/>
<comment type="caution">
    <text evidence="5">The sequence shown here is derived from an EMBL/GenBank/DDBJ whole genome shotgun (WGS) entry which is preliminary data.</text>
</comment>
<reference evidence="5 7" key="1">
    <citation type="submission" date="2015-07" db="EMBL/GenBank/DDBJ databases">
        <title>A draft genome sequence of Mycobacterium wolinskyi.</title>
        <authorList>
            <person name="de Man T.J."/>
            <person name="Perry K.A."/>
            <person name="Coulliette A.D."/>
            <person name="Jensen B."/>
            <person name="Toney N.C."/>
            <person name="Limbago B.M."/>
            <person name="Noble-Wang J."/>
        </authorList>
    </citation>
    <scope>NUCLEOTIDE SEQUENCE [LARGE SCALE GENOMIC DNA]</scope>
    <source>
        <strain evidence="5 7">CDC_01</strain>
    </source>
</reference>
<dbReference type="CDD" id="cd07377">
    <property type="entry name" value="WHTH_GntR"/>
    <property type="match status" value="1"/>
</dbReference>